<sequence>MNADIQIYSTHIKKLGDIQELIDKLNFENPFGAEEFVQYDNTEITTEMISNEKILKAVLPNNQEKEIKEASDPLLPITHNESIESYDKVILYLEQQEGDSSRQTNLDTFINSK</sequence>
<name>A0A397S5X6_9GLOM</name>
<dbReference type="OrthoDB" id="2423358at2759"/>
<accession>A0A397S5X6</accession>
<protein>
    <submittedName>
        <fullName evidence="1">Uncharacterized protein</fullName>
    </submittedName>
</protein>
<evidence type="ECO:0000313" key="2">
    <source>
        <dbReference type="Proteomes" id="UP000265703"/>
    </source>
</evidence>
<dbReference type="STRING" id="658196.A0A397S5X6"/>
<dbReference type="EMBL" id="QKYT01001036">
    <property type="protein sequence ID" value="RIA80149.1"/>
    <property type="molecule type" value="Genomic_DNA"/>
</dbReference>
<keyword evidence="2" id="KW-1185">Reference proteome</keyword>
<proteinExistence type="predicted"/>
<dbReference type="AlphaFoldDB" id="A0A397S5X6"/>
<reference evidence="1 2" key="1">
    <citation type="submission" date="2018-06" db="EMBL/GenBank/DDBJ databases">
        <title>Comparative genomics reveals the genomic features of Rhizophagus irregularis, R. cerebriforme, R. diaphanum and Gigaspora rosea, and their symbiotic lifestyle signature.</title>
        <authorList>
            <person name="Morin E."/>
            <person name="San Clemente H."/>
            <person name="Chen E.C.H."/>
            <person name="De La Providencia I."/>
            <person name="Hainaut M."/>
            <person name="Kuo A."/>
            <person name="Kohler A."/>
            <person name="Murat C."/>
            <person name="Tang N."/>
            <person name="Roy S."/>
            <person name="Loubradou J."/>
            <person name="Henrissat B."/>
            <person name="Grigoriev I.V."/>
            <person name="Corradi N."/>
            <person name="Roux C."/>
            <person name="Martin F.M."/>
        </authorList>
    </citation>
    <scope>NUCLEOTIDE SEQUENCE [LARGE SCALE GENOMIC DNA]</scope>
    <source>
        <strain evidence="1 2">DAOM 227022</strain>
    </source>
</reference>
<comment type="caution">
    <text evidence="1">The sequence shown here is derived from an EMBL/GenBank/DDBJ whole genome shotgun (WGS) entry which is preliminary data.</text>
</comment>
<dbReference type="Proteomes" id="UP000265703">
    <property type="component" value="Unassembled WGS sequence"/>
</dbReference>
<gene>
    <name evidence="1" type="ORF">C1645_745458</name>
</gene>
<organism evidence="1 2">
    <name type="scientific">Glomus cerebriforme</name>
    <dbReference type="NCBI Taxonomy" id="658196"/>
    <lineage>
        <taxon>Eukaryota</taxon>
        <taxon>Fungi</taxon>
        <taxon>Fungi incertae sedis</taxon>
        <taxon>Mucoromycota</taxon>
        <taxon>Glomeromycotina</taxon>
        <taxon>Glomeromycetes</taxon>
        <taxon>Glomerales</taxon>
        <taxon>Glomeraceae</taxon>
        <taxon>Glomus</taxon>
    </lineage>
</organism>
<evidence type="ECO:0000313" key="1">
    <source>
        <dbReference type="EMBL" id="RIA80149.1"/>
    </source>
</evidence>